<sequence>MPVNASLPPASLSVTGSVVFHTSCRSALSSSSSTTPNLVTLNSGMRRRSLERIPPLLPARRLRSWSASCWMAAFSPAASSMVPSRLR</sequence>
<dbReference type="AlphaFoldDB" id="H1VA74"/>
<evidence type="ECO:0000313" key="2">
    <source>
        <dbReference type="Proteomes" id="UP000007174"/>
    </source>
</evidence>
<gene>
    <name evidence="1" type="ORF">CH063_08539</name>
</gene>
<accession>H1VA74</accession>
<proteinExistence type="predicted"/>
<reference evidence="2" key="1">
    <citation type="journal article" date="2012" name="Nat. Genet.">
        <title>Lifestyle transitions in plant pathogenic Colletotrichum fungi deciphered by genome and transcriptome analyses.</title>
        <authorList>
            <person name="O'Connell R.J."/>
            <person name="Thon M.R."/>
            <person name="Hacquard S."/>
            <person name="Amyotte S.G."/>
            <person name="Kleemann J."/>
            <person name="Torres M.F."/>
            <person name="Damm U."/>
            <person name="Buiate E.A."/>
            <person name="Epstein L."/>
            <person name="Alkan N."/>
            <person name="Altmueller J."/>
            <person name="Alvarado-Balderrama L."/>
            <person name="Bauser C.A."/>
            <person name="Becker C."/>
            <person name="Birren B.W."/>
            <person name="Chen Z."/>
            <person name="Choi J."/>
            <person name="Crouch J.A."/>
            <person name="Duvick J.P."/>
            <person name="Farman M.A."/>
            <person name="Gan P."/>
            <person name="Heiman D."/>
            <person name="Henrissat B."/>
            <person name="Howard R.J."/>
            <person name="Kabbage M."/>
            <person name="Koch C."/>
            <person name="Kracher B."/>
            <person name="Kubo Y."/>
            <person name="Law A.D."/>
            <person name="Lebrun M.-H."/>
            <person name="Lee Y.-H."/>
            <person name="Miyara I."/>
            <person name="Moore N."/>
            <person name="Neumann U."/>
            <person name="Nordstroem K."/>
            <person name="Panaccione D.G."/>
            <person name="Panstruga R."/>
            <person name="Place M."/>
            <person name="Proctor R.H."/>
            <person name="Prusky D."/>
            <person name="Rech G."/>
            <person name="Reinhardt R."/>
            <person name="Rollins J.A."/>
            <person name="Rounsley S."/>
            <person name="Schardl C.L."/>
            <person name="Schwartz D.C."/>
            <person name="Shenoy N."/>
            <person name="Shirasu K."/>
            <person name="Sikhakolli U.R."/>
            <person name="Stueber K."/>
            <person name="Sukno S.A."/>
            <person name="Sweigard J.A."/>
            <person name="Takano Y."/>
            <person name="Takahara H."/>
            <person name="Trail F."/>
            <person name="van der Does H.C."/>
            <person name="Voll L.M."/>
            <person name="Will I."/>
            <person name="Young S."/>
            <person name="Zeng Q."/>
            <person name="Zhang J."/>
            <person name="Zhou S."/>
            <person name="Dickman M.B."/>
            <person name="Schulze-Lefert P."/>
            <person name="Ver Loren van Themaat E."/>
            <person name="Ma L.-J."/>
            <person name="Vaillancourt L.J."/>
        </authorList>
    </citation>
    <scope>NUCLEOTIDE SEQUENCE [LARGE SCALE GENOMIC DNA]</scope>
    <source>
        <strain evidence="2">IMI 349063</strain>
    </source>
</reference>
<name>H1VA74_COLHI</name>
<dbReference type="EMBL" id="CACQ02002316">
    <property type="protein sequence ID" value="CCF37127.1"/>
    <property type="molecule type" value="Genomic_DNA"/>
</dbReference>
<dbReference type="HOGENOM" id="CLU_2483243_0_0_1"/>
<organism evidence="1 2">
    <name type="scientific">Colletotrichum higginsianum (strain IMI 349063)</name>
    <name type="common">Crucifer anthracnose fungus</name>
    <dbReference type="NCBI Taxonomy" id="759273"/>
    <lineage>
        <taxon>Eukaryota</taxon>
        <taxon>Fungi</taxon>
        <taxon>Dikarya</taxon>
        <taxon>Ascomycota</taxon>
        <taxon>Pezizomycotina</taxon>
        <taxon>Sordariomycetes</taxon>
        <taxon>Hypocreomycetidae</taxon>
        <taxon>Glomerellales</taxon>
        <taxon>Glomerellaceae</taxon>
        <taxon>Colletotrichum</taxon>
        <taxon>Colletotrichum destructivum species complex</taxon>
    </lineage>
</organism>
<evidence type="ECO:0000313" key="1">
    <source>
        <dbReference type="EMBL" id="CCF37127.1"/>
    </source>
</evidence>
<dbReference type="Proteomes" id="UP000007174">
    <property type="component" value="Unassembled WGS sequence"/>
</dbReference>
<protein>
    <submittedName>
        <fullName evidence="1">Uncharacterized protein</fullName>
    </submittedName>
</protein>